<accession>R4XHA0</accession>
<proteinExistence type="predicted"/>
<name>R4XHA0_TAPDE</name>
<protein>
    <recommendedName>
        <fullName evidence="1">Xylose isomerase-like TIM barrel domain-containing protein</fullName>
    </recommendedName>
</protein>
<evidence type="ECO:0000313" key="3">
    <source>
        <dbReference type="Proteomes" id="UP000013776"/>
    </source>
</evidence>
<dbReference type="eggNOG" id="ENOG502QQ4I">
    <property type="taxonomic scope" value="Eukaryota"/>
</dbReference>
<dbReference type="AlphaFoldDB" id="R4XHA0"/>
<dbReference type="STRING" id="1097556.R4XHA0"/>
<dbReference type="VEuPathDB" id="FungiDB:TAPDE_005656"/>
<dbReference type="Proteomes" id="UP000013776">
    <property type="component" value="Unassembled WGS sequence"/>
</dbReference>
<gene>
    <name evidence="2" type="ORF">TAPDE_005656</name>
</gene>
<dbReference type="InterPro" id="IPR050312">
    <property type="entry name" value="IolE/XylAMocC-like"/>
</dbReference>
<feature type="domain" description="Xylose isomerase-like TIM barrel" evidence="1">
    <location>
        <begin position="15"/>
        <end position="302"/>
    </location>
</feature>
<evidence type="ECO:0000259" key="1">
    <source>
        <dbReference type="Pfam" id="PF01261"/>
    </source>
</evidence>
<dbReference type="PANTHER" id="PTHR12110">
    <property type="entry name" value="HYDROXYPYRUVATE ISOMERASE"/>
    <property type="match status" value="1"/>
</dbReference>
<organism evidence="2 3">
    <name type="scientific">Taphrina deformans (strain PYCC 5710 / ATCC 11124 / CBS 356.35 / IMI 108563 / JCM 9778 / NBRC 8474)</name>
    <name type="common">Peach leaf curl fungus</name>
    <name type="synonym">Lalaria deformans</name>
    <dbReference type="NCBI Taxonomy" id="1097556"/>
    <lineage>
        <taxon>Eukaryota</taxon>
        <taxon>Fungi</taxon>
        <taxon>Dikarya</taxon>
        <taxon>Ascomycota</taxon>
        <taxon>Taphrinomycotina</taxon>
        <taxon>Taphrinomycetes</taxon>
        <taxon>Taphrinales</taxon>
        <taxon>Taphrinaceae</taxon>
        <taxon>Taphrina</taxon>
    </lineage>
</organism>
<dbReference type="EMBL" id="CAHR02000424">
    <property type="protein sequence ID" value="CCG85068.1"/>
    <property type="molecule type" value="Genomic_DNA"/>
</dbReference>
<evidence type="ECO:0000313" key="2">
    <source>
        <dbReference type="EMBL" id="CCG85068.1"/>
    </source>
</evidence>
<dbReference type="Pfam" id="PF01261">
    <property type="entry name" value="AP_endonuc_2"/>
    <property type="match status" value="1"/>
</dbReference>
<comment type="caution">
    <text evidence="2">The sequence shown here is derived from an EMBL/GenBank/DDBJ whole genome shotgun (WGS) entry which is preliminary data.</text>
</comment>
<dbReference type="InterPro" id="IPR036237">
    <property type="entry name" value="Xyl_isomerase-like_sf"/>
</dbReference>
<dbReference type="SUPFAM" id="SSF51658">
    <property type="entry name" value="Xylose isomerase-like"/>
    <property type="match status" value="1"/>
</dbReference>
<keyword evidence="3" id="KW-1185">Reference proteome</keyword>
<dbReference type="Gene3D" id="3.20.20.150">
    <property type="entry name" value="Divalent-metal-dependent TIM barrel enzymes"/>
    <property type="match status" value="1"/>
</dbReference>
<reference evidence="2 3" key="1">
    <citation type="journal article" date="2013" name="MBio">
        <title>Genome sequencing of the plant pathogen Taphrina deformans, the causal agent of peach leaf curl.</title>
        <authorList>
            <person name="Cisse O.H."/>
            <person name="Almeida J.M.G.C.F."/>
            <person name="Fonseca A."/>
            <person name="Kumar A.A."/>
            <person name="Salojaervi J."/>
            <person name="Overmyer K."/>
            <person name="Hauser P.M."/>
            <person name="Pagni M."/>
        </authorList>
    </citation>
    <scope>NUCLEOTIDE SEQUENCE [LARGE SCALE GENOMIC DNA]</scope>
    <source>
        <strain evidence="3">PYCC 5710 / ATCC 11124 / CBS 356.35 / IMI 108563 / JCM 9778 / NBRC 8474</strain>
    </source>
</reference>
<dbReference type="OrthoDB" id="5360893at2759"/>
<dbReference type="PANTHER" id="PTHR12110:SF21">
    <property type="entry name" value="XYLOSE ISOMERASE-LIKE TIM BARREL DOMAIN-CONTAINING PROTEIN"/>
    <property type="match status" value="1"/>
</dbReference>
<sequence length="347" mass="38595">MSVGRAWVHGMEGKLDEIARAGFEGIEVFYEDLEYEARAMPGGLTDDNLVLAAGRVRGWCDGRGLAVICLQPFMHYEGLTDRAEHEARIARVKVWFAMAKVLGTAIIQLPSNFQAEGTTGDMAVIVADIRELADLAAQESPVVSFAYESLCWGRHHDLWEQSWAVVRAVDRPNVGLCLDTFNIAGRCWADPGRPDGRVPDADAHLAASLARLRATVDVAKILFIQVVDAERLDRPLDAAHPYHVDGQPARMSWSRNCRLFPFEHPGYLPILDILRTITQDLGYRGFLSFELFSRTMADPDPAVPRDHARRGMAAWHRLVQEMAWEDCVRPSTPPDLVDAAVDLGAKL</sequence>
<dbReference type="InterPro" id="IPR013022">
    <property type="entry name" value="Xyl_isomerase-like_TIM-brl"/>
</dbReference>